<evidence type="ECO:0000313" key="9">
    <source>
        <dbReference type="EMBL" id="EFL28781.1"/>
    </source>
</evidence>
<keyword evidence="4 8" id="KW-0812">Transmembrane</keyword>
<evidence type="ECO:0000256" key="5">
    <source>
        <dbReference type="ARBA" id="ARBA00022989"/>
    </source>
</evidence>
<dbReference type="HOGENOM" id="CLU_034180_15_2_11"/>
<keyword evidence="6 8" id="KW-0472">Membrane</keyword>
<feature type="transmembrane region" description="Helical" evidence="8">
    <location>
        <begin position="350"/>
        <end position="374"/>
    </location>
</feature>
<comment type="subcellular location">
    <subcellularLocation>
        <location evidence="1">Cell membrane</location>
        <topology evidence="1">Multi-pass membrane protein</topology>
    </subcellularLocation>
</comment>
<accession>D9W7K1</accession>
<sequence>MGKSESLILRTVNCMNSLQLFRVNPDFRRYWTARSISLIGDGVAMVALLLLAGNSDAGAAGVAAVLLAQSVPRFFGPVAGALPDRFEVRRILLVAELGQGAVFVAIAAVPSTTAALVPLVALSSCLATVFVAAGRTVMPRLVEEPQLMSANAWMGTAFNLQAAVGPVIGGALTAAFEPRGALLVNALTFFVGAFFLLRLPRLEPVRDATGKRGNFLADIGAGLVFTWRHRAARVIVLLLLFGVLFGSLDNVALVLLASDVLDAGPLGFGLLGTASGVAMVAASLWLTRSATTFSPATIMAGGWIITGAGLAATGLSPVLAVAVAAQGVAGMGNSLAMVGEETLLQKSVPAAMLGRVGGAVSSAAFAGSALAYAAGGYLASVLSPRTVLIIAGTGLMAVTAACVPALRVAGRQDREATTDDDEPGTKPPAKDDAAQDAAAQSDAAQAGAAQDDAAPTSRA</sequence>
<evidence type="ECO:0000256" key="3">
    <source>
        <dbReference type="ARBA" id="ARBA00022475"/>
    </source>
</evidence>
<dbReference type="InterPro" id="IPR010290">
    <property type="entry name" value="TM_effector"/>
</dbReference>
<dbReference type="SUPFAM" id="SSF103473">
    <property type="entry name" value="MFS general substrate transporter"/>
    <property type="match status" value="1"/>
</dbReference>
<feature type="transmembrane region" description="Helical" evidence="8">
    <location>
        <begin position="263"/>
        <end position="286"/>
    </location>
</feature>
<evidence type="ECO:0000256" key="6">
    <source>
        <dbReference type="ARBA" id="ARBA00023136"/>
    </source>
</evidence>
<dbReference type="PRINTS" id="PR01988">
    <property type="entry name" value="EXPORTERBACE"/>
</dbReference>
<dbReference type="InterPro" id="IPR022324">
    <property type="entry name" value="Bacilysin_exporter_BacE_put"/>
</dbReference>
<feature type="compositionally biased region" description="Low complexity" evidence="7">
    <location>
        <begin position="435"/>
        <end position="459"/>
    </location>
</feature>
<dbReference type="InterPro" id="IPR036259">
    <property type="entry name" value="MFS_trans_sf"/>
</dbReference>
<name>D9W7K1_9ACTN</name>
<reference evidence="9 10" key="1">
    <citation type="submission" date="2009-02" db="EMBL/GenBank/DDBJ databases">
        <title>Annotation of Streptomyces hygroscopicus strain ATCC 53653.</title>
        <authorList>
            <consortium name="The Broad Institute Genome Sequencing Platform"/>
            <consortium name="Broad Institute Microbial Sequencing Center"/>
            <person name="Fischbach M."/>
            <person name="Godfrey P."/>
            <person name="Ward D."/>
            <person name="Young S."/>
            <person name="Zeng Q."/>
            <person name="Koehrsen M."/>
            <person name="Alvarado L."/>
            <person name="Berlin A.M."/>
            <person name="Bochicchio J."/>
            <person name="Borenstein D."/>
            <person name="Chapman S.B."/>
            <person name="Chen Z."/>
            <person name="Engels R."/>
            <person name="Freedman E."/>
            <person name="Gellesch M."/>
            <person name="Goldberg J."/>
            <person name="Griggs A."/>
            <person name="Gujja S."/>
            <person name="Heilman E.R."/>
            <person name="Heiman D.I."/>
            <person name="Hepburn T.A."/>
            <person name="Howarth C."/>
            <person name="Jen D."/>
            <person name="Larson L."/>
            <person name="Lewis B."/>
            <person name="Mehta T."/>
            <person name="Park D."/>
            <person name="Pearson M."/>
            <person name="Richards J."/>
            <person name="Roberts A."/>
            <person name="Saif S."/>
            <person name="Shea T.D."/>
            <person name="Shenoy N."/>
            <person name="Sisk P."/>
            <person name="Stolte C."/>
            <person name="Sykes S.N."/>
            <person name="Thomson T."/>
            <person name="Walk T."/>
            <person name="White J."/>
            <person name="Yandava C."/>
            <person name="Straight P."/>
            <person name="Clardy J."/>
            <person name="Hung D."/>
            <person name="Kolter R."/>
            <person name="Mekalanos J."/>
            <person name="Walker S."/>
            <person name="Walsh C.T."/>
            <person name="Wieland-Brown L.C."/>
            <person name="Haas B."/>
            <person name="Nusbaum C."/>
            <person name="Birren B."/>
        </authorList>
    </citation>
    <scope>NUCLEOTIDE SEQUENCE [LARGE SCALE GENOMIC DNA]</scope>
    <source>
        <strain evidence="9 10">ATCC 53653</strain>
    </source>
</reference>
<dbReference type="PANTHER" id="PTHR23513">
    <property type="entry name" value="INTEGRAL MEMBRANE EFFLUX PROTEIN-RELATED"/>
    <property type="match status" value="1"/>
</dbReference>
<keyword evidence="3" id="KW-1003">Cell membrane</keyword>
<evidence type="ECO:0000256" key="7">
    <source>
        <dbReference type="SAM" id="MobiDB-lite"/>
    </source>
</evidence>
<feature type="transmembrane region" description="Helical" evidence="8">
    <location>
        <begin position="115"/>
        <end position="138"/>
    </location>
</feature>
<protein>
    <submittedName>
        <fullName evidence="9">Putative major facilitator superfamily MFS_1</fullName>
    </submittedName>
</protein>
<keyword evidence="10" id="KW-1185">Reference proteome</keyword>
<dbReference type="AlphaFoldDB" id="D9W7K1"/>
<dbReference type="STRING" id="457427.SSOG_08495"/>
<evidence type="ECO:0000256" key="4">
    <source>
        <dbReference type="ARBA" id="ARBA00022692"/>
    </source>
</evidence>
<feature type="transmembrane region" description="Helical" evidence="8">
    <location>
        <begin position="386"/>
        <end position="406"/>
    </location>
</feature>
<evidence type="ECO:0000256" key="2">
    <source>
        <dbReference type="ARBA" id="ARBA00022448"/>
    </source>
</evidence>
<organism evidence="9 10">
    <name type="scientific">Streptomyces himastatinicus ATCC 53653</name>
    <dbReference type="NCBI Taxonomy" id="457427"/>
    <lineage>
        <taxon>Bacteria</taxon>
        <taxon>Bacillati</taxon>
        <taxon>Actinomycetota</taxon>
        <taxon>Actinomycetes</taxon>
        <taxon>Kitasatosporales</taxon>
        <taxon>Streptomycetaceae</taxon>
        <taxon>Streptomyces</taxon>
        <taxon>Streptomyces violaceusniger group</taxon>
    </lineage>
</organism>
<keyword evidence="2" id="KW-0813">Transport</keyword>
<dbReference type="Proteomes" id="UP000003963">
    <property type="component" value="Unassembled WGS sequence"/>
</dbReference>
<feature type="region of interest" description="Disordered" evidence="7">
    <location>
        <begin position="412"/>
        <end position="459"/>
    </location>
</feature>
<dbReference type="Pfam" id="PF05977">
    <property type="entry name" value="MFS_3"/>
    <property type="match status" value="1"/>
</dbReference>
<dbReference type="GO" id="GO:0005886">
    <property type="term" value="C:plasma membrane"/>
    <property type="evidence" value="ECO:0007669"/>
    <property type="project" value="UniProtKB-SubCell"/>
</dbReference>
<proteinExistence type="predicted"/>
<dbReference type="CDD" id="cd06173">
    <property type="entry name" value="MFS_MefA_like"/>
    <property type="match status" value="1"/>
</dbReference>
<feature type="transmembrane region" description="Helical" evidence="8">
    <location>
        <begin position="293"/>
        <end position="312"/>
    </location>
</feature>
<keyword evidence="5 8" id="KW-1133">Transmembrane helix</keyword>
<dbReference type="PANTHER" id="PTHR23513:SF6">
    <property type="entry name" value="MAJOR FACILITATOR SUPERFAMILY ASSOCIATED DOMAIN-CONTAINING PROTEIN"/>
    <property type="match status" value="1"/>
</dbReference>
<evidence type="ECO:0000256" key="8">
    <source>
        <dbReference type="SAM" id="Phobius"/>
    </source>
</evidence>
<evidence type="ECO:0000256" key="1">
    <source>
        <dbReference type="ARBA" id="ARBA00004651"/>
    </source>
</evidence>
<dbReference type="EMBL" id="GG657754">
    <property type="protein sequence ID" value="EFL28781.1"/>
    <property type="molecule type" value="Genomic_DNA"/>
</dbReference>
<evidence type="ECO:0000313" key="10">
    <source>
        <dbReference type="Proteomes" id="UP000003963"/>
    </source>
</evidence>
<feature type="transmembrane region" description="Helical" evidence="8">
    <location>
        <begin position="31"/>
        <end position="52"/>
    </location>
</feature>
<gene>
    <name evidence="9" type="ORF">SSOG_08495</name>
</gene>
<feature type="transmembrane region" description="Helical" evidence="8">
    <location>
        <begin position="150"/>
        <end position="174"/>
    </location>
</feature>
<feature type="transmembrane region" description="Helical" evidence="8">
    <location>
        <begin position="180"/>
        <end position="197"/>
    </location>
</feature>
<feature type="transmembrane region" description="Helical" evidence="8">
    <location>
        <begin position="234"/>
        <end position="257"/>
    </location>
</feature>
<dbReference type="Gene3D" id="1.20.1250.20">
    <property type="entry name" value="MFS general substrate transporter like domains"/>
    <property type="match status" value="1"/>
</dbReference>